<dbReference type="EMBL" id="JAPEVI010000003">
    <property type="protein sequence ID" value="MCX2724142.1"/>
    <property type="molecule type" value="Genomic_DNA"/>
</dbReference>
<comment type="caution">
    <text evidence="3">The sequence shown here is derived from an EMBL/GenBank/DDBJ whole genome shotgun (WGS) entry which is preliminary data.</text>
</comment>
<sequence length="111" mass="12079">MKFARIFVLAIAVAAGFVAFRMVMMSSGTPEPEVTQAHVVEQKNAEVLVAGKDILLGGKLSPADLSWAPWPEDALPNGAVLKKVHREHWKSIRGRSPGHRSLPASRFVPNV</sequence>
<name>A0ABT3R4R7_9HYPH</name>
<accession>A0ABT3R4R7</accession>
<keyword evidence="4" id="KW-1185">Reference proteome</keyword>
<evidence type="ECO:0000313" key="3">
    <source>
        <dbReference type="EMBL" id="MCX2724142.1"/>
    </source>
</evidence>
<gene>
    <name evidence="3" type="ORF">ON753_17465</name>
</gene>
<dbReference type="RefSeq" id="WP_265967291.1">
    <property type="nucleotide sequence ID" value="NZ_JAPEVI010000003.1"/>
</dbReference>
<reference evidence="3 4" key="1">
    <citation type="journal article" date="2016" name="Int. J. Syst. Evol. Microbiol.">
        <title>Labrenzia salina sp. nov., isolated from the rhizosphere of the halophyte Arthrocnemum macrostachyum.</title>
        <authorList>
            <person name="Camacho M."/>
            <person name="Redondo-Gomez S."/>
            <person name="Rodriguez-Llorente I."/>
            <person name="Rohde M."/>
            <person name="Sproer C."/>
            <person name="Schumann P."/>
            <person name="Klenk H.P."/>
            <person name="Montero-Calasanz M.D.C."/>
        </authorList>
    </citation>
    <scope>NUCLEOTIDE SEQUENCE [LARGE SCALE GENOMIC DNA]</scope>
    <source>
        <strain evidence="3 4">DSM 29163</strain>
    </source>
</reference>
<protein>
    <recommendedName>
        <fullName evidence="2">SAF domain-containing protein</fullName>
    </recommendedName>
</protein>
<proteinExistence type="predicted"/>
<dbReference type="Pfam" id="PF08666">
    <property type="entry name" value="SAF"/>
    <property type="match status" value="1"/>
</dbReference>
<dbReference type="InterPro" id="IPR013974">
    <property type="entry name" value="SAF"/>
</dbReference>
<evidence type="ECO:0000259" key="2">
    <source>
        <dbReference type="Pfam" id="PF08666"/>
    </source>
</evidence>
<organism evidence="3 4">
    <name type="scientific">Roseibium salinum</name>
    <dbReference type="NCBI Taxonomy" id="1604349"/>
    <lineage>
        <taxon>Bacteria</taxon>
        <taxon>Pseudomonadati</taxon>
        <taxon>Pseudomonadota</taxon>
        <taxon>Alphaproteobacteria</taxon>
        <taxon>Hyphomicrobiales</taxon>
        <taxon>Stappiaceae</taxon>
        <taxon>Roseibium</taxon>
    </lineage>
</organism>
<dbReference type="Proteomes" id="UP001300261">
    <property type="component" value="Unassembled WGS sequence"/>
</dbReference>
<dbReference type="CDD" id="cd11614">
    <property type="entry name" value="SAF_CpaB_FlgA_like"/>
    <property type="match status" value="1"/>
</dbReference>
<feature type="domain" description="SAF" evidence="2">
    <location>
        <begin position="46"/>
        <end position="94"/>
    </location>
</feature>
<evidence type="ECO:0000256" key="1">
    <source>
        <dbReference type="SAM" id="MobiDB-lite"/>
    </source>
</evidence>
<evidence type="ECO:0000313" key="4">
    <source>
        <dbReference type="Proteomes" id="UP001300261"/>
    </source>
</evidence>
<feature type="region of interest" description="Disordered" evidence="1">
    <location>
        <begin position="92"/>
        <end position="111"/>
    </location>
</feature>